<sequence length="59" mass="6109">MSITSLLDCLFGRKASFPASAKEQASPLPKIHIVALAPSGATDALAKALESAHFTEIKG</sequence>
<dbReference type="OrthoDB" id="8452836at2"/>
<comment type="caution">
    <text evidence="1">The sequence shown here is derived from an EMBL/GenBank/DDBJ whole genome shotgun (WGS) entry which is preliminary data.</text>
</comment>
<reference evidence="1 2" key="1">
    <citation type="submission" date="2018-02" db="EMBL/GenBank/DDBJ databases">
        <title>Whole genome sequencing of endophytic bacterium.</title>
        <authorList>
            <person name="Eedara R."/>
            <person name="Podile A.R."/>
        </authorList>
    </citation>
    <scope>NUCLEOTIDE SEQUENCE [LARGE SCALE GENOMIC DNA]</scope>
    <source>
        <strain evidence="1 2">RP1T</strain>
    </source>
</reference>
<dbReference type="Proteomes" id="UP000237682">
    <property type="component" value="Unassembled WGS sequence"/>
</dbReference>
<gene>
    <name evidence="1" type="ORF">C5L14_26875</name>
</gene>
<keyword evidence="2" id="KW-1185">Reference proteome</keyword>
<accession>A0A2S9Q551</accession>
<evidence type="ECO:0000313" key="1">
    <source>
        <dbReference type="EMBL" id="PRH84476.1"/>
    </source>
</evidence>
<dbReference type="AlphaFoldDB" id="A0A2S9Q551"/>
<name>A0A2S9Q551_9HYPH</name>
<proteinExistence type="predicted"/>
<dbReference type="RefSeq" id="WP_105865133.1">
    <property type="nucleotide sequence ID" value="NZ_PUEJ01000013.1"/>
</dbReference>
<organism evidence="1 2">
    <name type="scientific">Labrys okinawensis</name>
    <dbReference type="NCBI Taxonomy" id="346911"/>
    <lineage>
        <taxon>Bacteria</taxon>
        <taxon>Pseudomonadati</taxon>
        <taxon>Pseudomonadota</taxon>
        <taxon>Alphaproteobacteria</taxon>
        <taxon>Hyphomicrobiales</taxon>
        <taxon>Xanthobacteraceae</taxon>
        <taxon>Labrys</taxon>
    </lineage>
</organism>
<dbReference type="EMBL" id="PUEJ01000013">
    <property type="protein sequence ID" value="PRH84476.1"/>
    <property type="molecule type" value="Genomic_DNA"/>
</dbReference>
<evidence type="ECO:0000313" key="2">
    <source>
        <dbReference type="Proteomes" id="UP000237682"/>
    </source>
</evidence>
<protein>
    <submittedName>
        <fullName evidence="1">Uncharacterized protein</fullName>
    </submittedName>
</protein>